<sequence length="191" mass="21511">TIISNKEKETDILLAVYIAIHSSVRGIDHLSEIYNRISKDTVRLHRTKCSLLIKKVIAPTLLNDLLHDLKNCPYSLLIDENTDVGTVKYLCICVRYFSKKTQKILVCFLGLIEIERASAECLYTKLKEFLTNLGLHLINIIGIGTDGANNLCGQRNSLYIKLKEDNPNIQLIRCICHSLNNASSKTAELLP</sequence>
<dbReference type="InParanoid" id="E2BRQ8"/>
<dbReference type="SUPFAM" id="SSF53098">
    <property type="entry name" value="Ribonuclease H-like"/>
    <property type="match status" value="1"/>
</dbReference>
<dbReference type="EMBL" id="GL449979">
    <property type="protein sequence ID" value="EFN81622.1"/>
    <property type="molecule type" value="Genomic_DNA"/>
</dbReference>
<dbReference type="AlphaFoldDB" id="E2BRQ8"/>
<keyword evidence="2" id="KW-1185">Reference proteome</keyword>
<gene>
    <name evidence="1" type="ORF">EAI_00118</name>
</gene>
<dbReference type="OMA" id="HATTNCH"/>
<accession>E2BRQ8</accession>
<protein>
    <submittedName>
        <fullName evidence="1">Zinc finger MYM-type protein 1</fullName>
    </submittedName>
</protein>
<evidence type="ECO:0000313" key="2">
    <source>
        <dbReference type="Proteomes" id="UP000008237"/>
    </source>
</evidence>
<dbReference type="InterPro" id="IPR012337">
    <property type="entry name" value="RNaseH-like_sf"/>
</dbReference>
<feature type="non-terminal residue" evidence="1">
    <location>
        <position position="1"/>
    </location>
</feature>
<dbReference type="PANTHER" id="PTHR37162:SF1">
    <property type="entry name" value="BED-TYPE DOMAIN-CONTAINING PROTEIN"/>
    <property type="match status" value="1"/>
</dbReference>
<reference evidence="1 2" key="1">
    <citation type="journal article" date="2010" name="Science">
        <title>Genomic comparison of the ants Camponotus floridanus and Harpegnathos saltator.</title>
        <authorList>
            <person name="Bonasio R."/>
            <person name="Zhang G."/>
            <person name="Ye C."/>
            <person name="Mutti N.S."/>
            <person name="Fang X."/>
            <person name="Qin N."/>
            <person name="Donahue G."/>
            <person name="Yang P."/>
            <person name="Li Q."/>
            <person name="Li C."/>
            <person name="Zhang P."/>
            <person name="Huang Z."/>
            <person name="Berger S.L."/>
            <person name="Reinberg D."/>
            <person name="Wang J."/>
            <person name="Liebig J."/>
        </authorList>
    </citation>
    <scope>NUCLEOTIDE SEQUENCE [LARGE SCALE GENOMIC DNA]</scope>
    <source>
        <strain evidence="1 2">R22 G/1</strain>
    </source>
</reference>
<name>E2BRQ8_HARSA</name>
<proteinExistence type="predicted"/>
<feature type="non-terminal residue" evidence="1">
    <location>
        <position position="191"/>
    </location>
</feature>
<dbReference type="PANTHER" id="PTHR37162">
    <property type="entry name" value="HAT FAMILY DIMERISATION DOMAINCONTAINING PROTEIN-RELATED"/>
    <property type="match status" value="1"/>
</dbReference>
<evidence type="ECO:0000313" key="1">
    <source>
        <dbReference type="EMBL" id="EFN81622.1"/>
    </source>
</evidence>
<organism evidence="2">
    <name type="scientific">Harpegnathos saltator</name>
    <name type="common">Jerdon's jumping ant</name>
    <dbReference type="NCBI Taxonomy" id="610380"/>
    <lineage>
        <taxon>Eukaryota</taxon>
        <taxon>Metazoa</taxon>
        <taxon>Ecdysozoa</taxon>
        <taxon>Arthropoda</taxon>
        <taxon>Hexapoda</taxon>
        <taxon>Insecta</taxon>
        <taxon>Pterygota</taxon>
        <taxon>Neoptera</taxon>
        <taxon>Endopterygota</taxon>
        <taxon>Hymenoptera</taxon>
        <taxon>Apocrita</taxon>
        <taxon>Aculeata</taxon>
        <taxon>Formicoidea</taxon>
        <taxon>Formicidae</taxon>
        <taxon>Ponerinae</taxon>
        <taxon>Ponerini</taxon>
        <taxon>Harpegnathos</taxon>
    </lineage>
</organism>
<dbReference type="Proteomes" id="UP000008237">
    <property type="component" value="Unassembled WGS sequence"/>
</dbReference>